<feature type="region of interest" description="Disordered" evidence="1">
    <location>
        <begin position="1"/>
        <end position="46"/>
    </location>
</feature>
<keyword evidence="3" id="KW-1185">Reference proteome</keyword>
<dbReference type="Proteomes" id="UP000796761">
    <property type="component" value="Unassembled WGS sequence"/>
</dbReference>
<sequence length="149" mass="15475">MSGGAAGAPKPLPSSGPKSLREMPHPLATSSSEEMGPALTPSPDLLLPRSIADKNFLGARTARDDVGSKAVLAQLVCAYKVLLVARSASSVVLVLGHMELLLGRIDPLGSKSLEAVGSAWPNTPPFDRRVNQGSLASSIFHHLLCAAVM</sequence>
<dbReference type="AlphaFoldDB" id="A0A8K1GHD7"/>
<organism evidence="2 3">
    <name type="scientific">Zosterops borbonicus</name>
    <dbReference type="NCBI Taxonomy" id="364589"/>
    <lineage>
        <taxon>Eukaryota</taxon>
        <taxon>Metazoa</taxon>
        <taxon>Chordata</taxon>
        <taxon>Craniata</taxon>
        <taxon>Vertebrata</taxon>
        <taxon>Euteleostomi</taxon>
        <taxon>Archelosauria</taxon>
        <taxon>Archosauria</taxon>
        <taxon>Dinosauria</taxon>
        <taxon>Saurischia</taxon>
        <taxon>Theropoda</taxon>
        <taxon>Coelurosauria</taxon>
        <taxon>Aves</taxon>
        <taxon>Neognathae</taxon>
        <taxon>Neoaves</taxon>
        <taxon>Telluraves</taxon>
        <taxon>Australaves</taxon>
        <taxon>Passeriformes</taxon>
        <taxon>Sylvioidea</taxon>
        <taxon>Zosteropidae</taxon>
        <taxon>Zosterops</taxon>
    </lineage>
</organism>
<evidence type="ECO:0000313" key="2">
    <source>
        <dbReference type="EMBL" id="TRZ18906.1"/>
    </source>
</evidence>
<evidence type="ECO:0000313" key="3">
    <source>
        <dbReference type="Proteomes" id="UP000796761"/>
    </source>
</evidence>
<accession>A0A8K1GHD7</accession>
<evidence type="ECO:0000256" key="1">
    <source>
        <dbReference type="SAM" id="MobiDB-lite"/>
    </source>
</evidence>
<protein>
    <submittedName>
        <fullName evidence="2">Uncharacterized protein</fullName>
    </submittedName>
</protein>
<dbReference type="EMBL" id="SWJQ01000203">
    <property type="protein sequence ID" value="TRZ18906.1"/>
    <property type="molecule type" value="Genomic_DNA"/>
</dbReference>
<name>A0A8K1GHD7_9PASS</name>
<reference evidence="2" key="1">
    <citation type="submission" date="2019-04" db="EMBL/GenBank/DDBJ databases">
        <title>Genome assembly of Zosterops borbonicus 15179.</title>
        <authorList>
            <person name="Leroy T."/>
            <person name="Anselmetti Y."/>
            <person name="Tilak M.-K."/>
            <person name="Nabholz B."/>
        </authorList>
    </citation>
    <scope>NUCLEOTIDE SEQUENCE</scope>
    <source>
        <strain evidence="2">HGM_15179</strain>
        <tissue evidence="2">Muscle</tissue>
    </source>
</reference>
<proteinExistence type="predicted"/>
<feature type="compositionally biased region" description="Low complexity" evidence="1">
    <location>
        <begin position="7"/>
        <end position="18"/>
    </location>
</feature>
<gene>
    <name evidence="2" type="ORF">HGM15179_008200</name>
</gene>
<comment type="caution">
    <text evidence="2">The sequence shown here is derived from an EMBL/GenBank/DDBJ whole genome shotgun (WGS) entry which is preliminary data.</text>
</comment>